<name>A0A221W4W7_9PSEU</name>
<dbReference type="SUPFAM" id="SSF52266">
    <property type="entry name" value="SGNH hydrolase"/>
    <property type="match status" value="1"/>
</dbReference>
<dbReference type="OrthoDB" id="4369943at2"/>
<dbReference type="RefSeq" id="WP_157736839.1">
    <property type="nucleotide sequence ID" value="NZ_CP022521.1"/>
</dbReference>
<gene>
    <name evidence="1" type="ORF">AHOG_15350</name>
</gene>
<dbReference type="InterPro" id="IPR036514">
    <property type="entry name" value="SGNH_hydro_sf"/>
</dbReference>
<reference evidence="1 2" key="1">
    <citation type="submission" date="2017-07" db="EMBL/GenBank/DDBJ databases">
        <title>Complete genome sequence of Actinoalloteichus hoggarensis DSM 45943, type strain of Actinoalloteichus hoggarensis.</title>
        <authorList>
            <person name="Ruckert C."/>
            <person name="Nouioui I."/>
            <person name="Willmese J."/>
            <person name="van Wezel G."/>
            <person name="Klenk H.-P."/>
            <person name="Kalinowski J."/>
            <person name="Zotchev S.B."/>
        </authorList>
    </citation>
    <scope>NUCLEOTIDE SEQUENCE [LARGE SCALE GENOMIC DNA]</scope>
    <source>
        <strain evidence="1 2">DSM 45943</strain>
    </source>
</reference>
<protein>
    <submittedName>
        <fullName evidence="1">Uncharacterized protein</fullName>
    </submittedName>
</protein>
<keyword evidence="2" id="KW-1185">Reference proteome</keyword>
<dbReference type="Proteomes" id="UP000204221">
    <property type="component" value="Chromosome"/>
</dbReference>
<accession>A0A221W4W7</accession>
<organism evidence="1 2">
    <name type="scientific">Actinoalloteichus hoggarensis</name>
    <dbReference type="NCBI Taxonomy" id="1470176"/>
    <lineage>
        <taxon>Bacteria</taxon>
        <taxon>Bacillati</taxon>
        <taxon>Actinomycetota</taxon>
        <taxon>Actinomycetes</taxon>
        <taxon>Pseudonocardiales</taxon>
        <taxon>Pseudonocardiaceae</taxon>
        <taxon>Actinoalloteichus</taxon>
    </lineage>
</organism>
<evidence type="ECO:0000313" key="1">
    <source>
        <dbReference type="EMBL" id="ASO20696.1"/>
    </source>
</evidence>
<dbReference type="AlphaFoldDB" id="A0A221W4W7"/>
<sequence length="274" mass="30910">MTHRPLNVVVIGNSVTYQQIPPRTRSDEGIYAEVLRDDVAAATGRPVNLYLEGGWFDLIDTAARRYEQSIRNHLPDVVVLHYGTNEAQPYLVPLRVLRHLIRHEPAVTRLGHFYRTKVVTAVWRVLRAYRQAASRILGERTWQLRPSVFTATLTHLATAIRRDMRALVLIVDINEPGDRLEHFLPGSRGRVRTYRATLEKAVRQIGDPDVRLVPVSGVTRSLGIEAALPDGIHFSNEAHARFGAELAEQVLAWLPTRDATTTDDARPLDVEART</sequence>
<dbReference type="Gene3D" id="3.40.50.1110">
    <property type="entry name" value="SGNH hydrolase"/>
    <property type="match status" value="1"/>
</dbReference>
<dbReference type="EMBL" id="CP022521">
    <property type="protein sequence ID" value="ASO20696.1"/>
    <property type="molecule type" value="Genomic_DNA"/>
</dbReference>
<proteinExistence type="predicted"/>
<dbReference type="KEGG" id="ahg:AHOG_15350"/>
<evidence type="ECO:0000313" key="2">
    <source>
        <dbReference type="Proteomes" id="UP000204221"/>
    </source>
</evidence>